<keyword evidence="2" id="KW-1133">Transmembrane helix</keyword>
<sequence length="232" mass="24666">MTYQGDENETGDESLEQEEQLALADEDEDLPWLEGDDYEDEGGFDFRLIGIAVVGLLVVAAALFGVWWFTKDTPDAELIADGSTIEAPEGAYKQRPEDPGGRDVSGTGDQAFQVAEGESTRGRIEASDGGDSNARPSIDRNQDGVSGSRGETEATGGAYVQIGAFGSRSDAQTAWSSASNRFSALSGLRYRIVEAEVNGADVFRLQAVASDRSAADSVCRSIRASGGDCYVR</sequence>
<reference evidence="4 5" key="1">
    <citation type="submission" date="2020-11" db="EMBL/GenBank/DDBJ databases">
        <title>Erythrobacter sediminis sp. nov., a marine bacterium from a tidal flat of Garorim Bay.</title>
        <authorList>
            <person name="Kim D."/>
            <person name="Yoo Y."/>
            <person name="Kim J.-J."/>
        </authorList>
    </citation>
    <scope>NUCLEOTIDE SEQUENCE [LARGE SCALE GENOMIC DNA]</scope>
    <source>
        <strain evidence="4 5">JGD-13</strain>
    </source>
</reference>
<accession>A0ABS0N6F8</accession>
<dbReference type="Proteomes" id="UP000602442">
    <property type="component" value="Unassembled WGS sequence"/>
</dbReference>
<dbReference type="Pfam" id="PF05036">
    <property type="entry name" value="SPOR"/>
    <property type="match status" value="1"/>
</dbReference>
<evidence type="ECO:0000259" key="3">
    <source>
        <dbReference type="PROSITE" id="PS51724"/>
    </source>
</evidence>
<dbReference type="PROSITE" id="PS51724">
    <property type="entry name" value="SPOR"/>
    <property type="match status" value="1"/>
</dbReference>
<comment type="caution">
    <text evidence="4">The sequence shown here is derived from an EMBL/GenBank/DDBJ whole genome shotgun (WGS) entry which is preliminary data.</text>
</comment>
<evidence type="ECO:0000313" key="4">
    <source>
        <dbReference type="EMBL" id="MBH5323337.1"/>
    </source>
</evidence>
<feature type="transmembrane region" description="Helical" evidence="2">
    <location>
        <begin position="48"/>
        <end position="69"/>
    </location>
</feature>
<dbReference type="InterPro" id="IPR007730">
    <property type="entry name" value="SPOR-like_dom"/>
</dbReference>
<dbReference type="Gene3D" id="3.30.70.1070">
    <property type="entry name" value="Sporulation related repeat"/>
    <property type="match status" value="1"/>
</dbReference>
<protein>
    <submittedName>
        <fullName evidence="4">SPOR domain-containing protein</fullName>
    </submittedName>
</protein>
<dbReference type="RefSeq" id="WP_197922122.1">
    <property type="nucleotide sequence ID" value="NZ_CAWPTA010000009.1"/>
</dbReference>
<feature type="compositionally biased region" description="Basic and acidic residues" evidence="1">
    <location>
        <begin position="92"/>
        <end position="101"/>
    </location>
</feature>
<evidence type="ECO:0000313" key="5">
    <source>
        <dbReference type="Proteomes" id="UP000602442"/>
    </source>
</evidence>
<feature type="domain" description="SPOR" evidence="3">
    <location>
        <begin position="152"/>
        <end position="232"/>
    </location>
</feature>
<dbReference type="EMBL" id="JAEANY010000004">
    <property type="protein sequence ID" value="MBH5323337.1"/>
    <property type="molecule type" value="Genomic_DNA"/>
</dbReference>
<dbReference type="InterPro" id="IPR036680">
    <property type="entry name" value="SPOR-like_sf"/>
</dbReference>
<organism evidence="4 5">
    <name type="scientific">Aurantiacibacter sediminis</name>
    <dbReference type="NCBI Taxonomy" id="2793064"/>
    <lineage>
        <taxon>Bacteria</taxon>
        <taxon>Pseudomonadati</taxon>
        <taxon>Pseudomonadota</taxon>
        <taxon>Alphaproteobacteria</taxon>
        <taxon>Sphingomonadales</taxon>
        <taxon>Erythrobacteraceae</taxon>
        <taxon>Aurantiacibacter</taxon>
    </lineage>
</organism>
<feature type="region of interest" description="Disordered" evidence="1">
    <location>
        <begin position="87"/>
        <end position="153"/>
    </location>
</feature>
<gene>
    <name evidence="4" type="ORF">I5L03_12160</name>
</gene>
<keyword evidence="2" id="KW-0812">Transmembrane</keyword>
<evidence type="ECO:0000256" key="2">
    <source>
        <dbReference type="SAM" id="Phobius"/>
    </source>
</evidence>
<evidence type="ECO:0000256" key="1">
    <source>
        <dbReference type="SAM" id="MobiDB-lite"/>
    </source>
</evidence>
<proteinExistence type="predicted"/>
<name>A0ABS0N6F8_9SPHN</name>
<feature type="region of interest" description="Disordered" evidence="1">
    <location>
        <begin position="1"/>
        <end position="36"/>
    </location>
</feature>
<keyword evidence="5" id="KW-1185">Reference proteome</keyword>
<keyword evidence="2" id="KW-0472">Membrane</keyword>